<protein>
    <recommendedName>
        <fullName evidence="3">PH domain-containing protein</fullName>
    </recommendedName>
</protein>
<evidence type="ECO:0008006" key="3">
    <source>
        <dbReference type="Google" id="ProtNLM"/>
    </source>
</evidence>
<dbReference type="Gene3D" id="2.30.29.30">
    <property type="entry name" value="Pleckstrin-homology domain (PH domain)/Phosphotyrosine-binding domain (PTB)"/>
    <property type="match status" value="1"/>
</dbReference>
<dbReference type="Proteomes" id="UP000076078">
    <property type="component" value="Unassembled WGS sequence"/>
</dbReference>
<organism evidence="1 2">
    <name type="scientific">Tieghemostelium lacteum</name>
    <name type="common">Slime mold</name>
    <name type="synonym">Dictyostelium lacteum</name>
    <dbReference type="NCBI Taxonomy" id="361077"/>
    <lineage>
        <taxon>Eukaryota</taxon>
        <taxon>Amoebozoa</taxon>
        <taxon>Evosea</taxon>
        <taxon>Eumycetozoa</taxon>
        <taxon>Dictyostelia</taxon>
        <taxon>Dictyosteliales</taxon>
        <taxon>Raperosteliaceae</taxon>
        <taxon>Tieghemostelium</taxon>
    </lineage>
</organism>
<comment type="caution">
    <text evidence="1">The sequence shown here is derived from an EMBL/GenBank/DDBJ whole genome shotgun (WGS) entry which is preliminary data.</text>
</comment>
<evidence type="ECO:0000313" key="1">
    <source>
        <dbReference type="EMBL" id="KYQ93931.1"/>
    </source>
</evidence>
<dbReference type="InterPro" id="IPR011993">
    <property type="entry name" value="PH-like_dom_sf"/>
</dbReference>
<dbReference type="SUPFAM" id="SSF50729">
    <property type="entry name" value="PH domain-like"/>
    <property type="match status" value="1"/>
</dbReference>
<dbReference type="CDD" id="cd00821">
    <property type="entry name" value="PH"/>
    <property type="match status" value="1"/>
</dbReference>
<name>A0A151ZIV7_TIELA</name>
<gene>
    <name evidence="1" type="ORF">DLAC_04818</name>
</gene>
<keyword evidence="2" id="KW-1185">Reference proteome</keyword>
<proteinExistence type="predicted"/>
<accession>A0A151ZIV7</accession>
<sequence>MVSIAAKIPIINSLPIISDLLNEMDEGRESNINTIRPGPKSVIPFGNDTKEESCYNQDWKTHNNPIKGEIVFSSEKIPRILFDKNILRNEFQYDEQLCLYARAITHSSLSNYPLGSKKFGGEAIYLKSIGDKHWCDLIWDVTIDGQRIMFDNKNQHFFVRELGVQSVTDEDGFDLYTQSQSFLLKLVLNENSAPKGSRHHNRTHCAFTSELLRCGVGIHSIQVKLLFRINYKGKVSATSQAEPIFGTPLSHPIAQGSFQIEVLPSQPMNIWTSPIPKLDDQYSTDLEMVLEALRKSPYYGRAQKPKYPLSAVVTTDWSALDWIVTRDGKQKCQGWGLIMDLYCYMSPQNGHERELISVSSIKVCNTILGKGYAGGFGTLETDDFPISFSTSMVPDIDLQKVPNRCPRELRKWNIAYPPLQTYQFGKHCLKTKTLNLDEFSVTLSLNSLTFQIHSKEFQVRPLPQYSNPLKSSQAGSKAFQMLSTRVTKLGYNRYGGGITWSDRHLQLDGQTLTWNTPPQGQTQLTPEHQVRLVYQNNCKRANTHPGGNPNFYDYAVGRENCIEITHPIITYYIQFKSQEEAYQWCKAIEYNILLIANTMVNNSEQVKSLILECARNSQIDTQPLESVNWQSLLDSLYFA</sequence>
<evidence type="ECO:0000313" key="2">
    <source>
        <dbReference type="Proteomes" id="UP000076078"/>
    </source>
</evidence>
<reference evidence="1 2" key="1">
    <citation type="submission" date="2015-12" db="EMBL/GenBank/DDBJ databases">
        <title>Dictyostelia acquired genes for synthesis and detection of signals that induce cell-type specialization by lateral gene transfer from prokaryotes.</title>
        <authorList>
            <person name="Gloeckner G."/>
            <person name="Schaap P."/>
        </authorList>
    </citation>
    <scope>NUCLEOTIDE SEQUENCE [LARGE SCALE GENOMIC DNA]</scope>
    <source>
        <strain evidence="1 2">TK</strain>
    </source>
</reference>
<dbReference type="InParanoid" id="A0A151ZIV7"/>
<dbReference type="AlphaFoldDB" id="A0A151ZIV7"/>
<dbReference type="EMBL" id="LODT01000023">
    <property type="protein sequence ID" value="KYQ93931.1"/>
    <property type="molecule type" value="Genomic_DNA"/>
</dbReference>